<dbReference type="AlphaFoldDB" id="A0ABD3BCS2"/>
<evidence type="ECO:0008006" key="3">
    <source>
        <dbReference type="Google" id="ProtNLM"/>
    </source>
</evidence>
<accession>A0ABD3BCS2</accession>
<name>A0ABD3BCS2_9LAMI</name>
<evidence type="ECO:0000313" key="1">
    <source>
        <dbReference type="EMBL" id="KAL3614650.1"/>
    </source>
</evidence>
<dbReference type="EMBL" id="JAVIJP010000103">
    <property type="protein sequence ID" value="KAL3614650.1"/>
    <property type="molecule type" value="Genomic_DNA"/>
</dbReference>
<reference evidence="2" key="1">
    <citation type="journal article" date="2024" name="IScience">
        <title>Strigolactones Initiate the Formation of Haustorium-like Structures in Castilleja.</title>
        <authorList>
            <person name="Buerger M."/>
            <person name="Peterson D."/>
            <person name="Chory J."/>
        </authorList>
    </citation>
    <scope>NUCLEOTIDE SEQUENCE [LARGE SCALE GENOMIC DNA]</scope>
</reference>
<evidence type="ECO:0000313" key="2">
    <source>
        <dbReference type="Proteomes" id="UP001632038"/>
    </source>
</evidence>
<protein>
    <recommendedName>
        <fullName evidence="3">MHC class II antigen</fullName>
    </recommendedName>
</protein>
<sequence>MLFQCLKNGKILIGCRFEDDKLFMFDTENGVVVIDEAGNEWWPHVNGDYTESLAYIKGMEKQGMEKPIL</sequence>
<proteinExistence type="predicted"/>
<organism evidence="1 2">
    <name type="scientific">Castilleja foliolosa</name>
    <dbReference type="NCBI Taxonomy" id="1961234"/>
    <lineage>
        <taxon>Eukaryota</taxon>
        <taxon>Viridiplantae</taxon>
        <taxon>Streptophyta</taxon>
        <taxon>Embryophyta</taxon>
        <taxon>Tracheophyta</taxon>
        <taxon>Spermatophyta</taxon>
        <taxon>Magnoliopsida</taxon>
        <taxon>eudicotyledons</taxon>
        <taxon>Gunneridae</taxon>
        <taxon>Pentapetalae</taxon>
        <taxon>asterids</taxon>
        <taxon>lamiids</taxon>
        <taxon>Lamiales</taxon>
        <taxon>Orobanchaceae</taxon>
        <taxon>Pedicularideae</taxon>
        <taxon>Castillejinae</taxon>
        <taxon>Castilleja</taxon>
    </lineage>
</organism>
<keyword evidence="2" id="KW-1185">Reference proteome</keyword>
<gene>
    <name evidence="1" type="ORF">CASFOL_041407</name>
</gene>
<comment type="caution">
    <text evidence="1">The sequence shown here is derived from an EMBL/GenBank/DDBJ whole genome shotgun (WGS) entry which is preliminary data.</text>
</comment>
<dbReference type="Proteomes" id="UP001632038">
    <property type="component" value="Unassembled WGS sequence"/>
</dbReference>